<dbReference type="GO" id="GO:0002098">
    <property type="term" value="P:tRNA wobble uridine modification"/>
    <property type="evidence" value="ECO:0007669"/>
    <property type="project" value="InterPro"/>
</dbReference>
<feature type="region of interest" description="Disordered" evidence="9">
    <location>
        <begin position="268"/>
        <end position="300"/>
    </location>
</feature>
<dbReference type="UniPathway" id="UPA00988"/>
<dbReference type="FunCoup" id="H3AID2">
    <property type="interactions" value="1948"/>
</dbReference>
<sequence>AMFQVRSAVFLSVTDTADCGGRNLLKSLTQAALQREELVHVFGFEVSEFEFTAGLKNEDKWRLVFHDAYSDPLNWDESSSFTPLQFTTQDVLARIGQAPNEDSKSVTLVLDSLSWVLLHNPVTLVCQTLQQLFSGLKVKRVVALLHTDLHEQGVVGSVCHLAGTVVMVAPAPKRPSAETDVEPLALATIVQRKESGKVIKKEEYFTVLEDFNLKVLGEPAQLSRRPEGKEEETAQVGILRALRGWPQGQRLTNMFLLFFLSPPPRKSSLLQPQANQGHIFYEPDAADDVDDEDPDDDLDI</sequence>
<feature type="compositionally biased region" description="Acidic residues" evidence="9">
    <location>
        <begin position="284"/>
        <end position="300"/>
    </location>
</feature>
<name>H3AID2_LATCH</name>
<dbReference type="AlphaFoldDB" id="H3AID2"/>
<dbReference type="Proteomes" id="UP000008672">
    <property type="component" value="Unassembled WGS sequence"/>
</dbReference>
<comment type="subcellular location">
    <subcellularLocation>
        <location evidence="2">Cytoplasm</location>
    </subcellularLocation>
    <subcellularLocation>
        <location evidence="1">Nucleus</location>
    </subcellularLocation>
</comment>
<evidence type="ECO:0000256" key="5">
    <source>
        <dbReference type="ARBA" id="ARBA00020264"/>
    </source>
</evidence>
<keyword evidence="6" id="KW-0963">Cytoplasm</keyword>
<dbReference type="PANTHER" id="PTHR15641:SF1">
    <property type="entry name" value="ELONGATOR COMPLEX PROTEIN 5"/>
    <property type="match status" value="1"/>
</dbReference>
<evidence type="ECO:0000256" key="6">
    <source>
        <dbReference type="ARBA" id="ARBA00022490"/>
    </source>
</evidence>
<dbReference type="HOGENOM" id="CLU_076374_1_0_1"/>
<comment type="similarity">
    <text evidence="4">Belongs to the ELP5 family.</text>
</comment>
<dbReference type="InterPro" id="IPR027417">
    <property type="entry name" value="P-loop_NTPase"/>
</dbReference>
<keyword evidence="7" id="KW-0819">tRNA processing</keyword>
<evidence type="ECO:0000313" key="11">
    <source>
        <dbReference type="Proteomes" id="UP000008672"/>
    </source>
</evidence>
<dbReference type="Pfam" id="PF10483">
    <property type="entry name" value="Elong_Iki1"/>
    <property type="match status" value="1"/>
</dbReference>
<dbReference type="Ensembl" id="ENSLACT00000009475.1">
    <property type="protein sequence ID" value="ENSLACP00000009403.1"/>
    <property type="gene ID" value="ENSLACG00000008294.1"/>
</dbReference>
<evidence type="ECO:0000313" key="10">
    <source>
        <dbReference type="Ensembl" id="ENSLACP00000009403.1"/>
    </source>
</evidence>
<dbReference type="GO" id="GO:0000049">
    <property type="term" value="F:tRNA binding"/>
    <property type="evidence" value="ECO:0007669"/>
    <property type="project" value="TreeGrafter"/>
</dbReference>
<dbReference type="EMBL" id="AFYH01207801">
    <property type="status" value="NOT_ANNOTATED_CDS"/>
    <property type="molecule type" value="Genomic_DNA"/>
</dbReference>
<dbReference type="InterPro" id="IPR019519">
    <property type="entry name" value="Elp5"/>
</dbReference>
<dbReference type="OMA" id="DEEIFCI"/>
<evidence type="ECO:0000256" key="3">
    <source>
        <dbReference type="ARBA" id="ARBA00005043"/>
    </source>
</evidence>
<dbReference type="eggNOG" id="ENOG502QQ2R">
    <property type="taxonomic scope" value="Eukaryota"/>
</dbReference>
<accession>H3AID2</accession>
<gene>
    <name evidence="10" type="primary">ELP5</name>
</gene>
<reference evidence="11" key="1">
    <citation type="submission" date="2011-08" db="EMBL/GenBank/DDBJ databases">
        <title>The draft genome of Latimeria chalumnae.</title>
        <authorList>
            <person name="Di Palma F."/>
            <person name="Alfoldi J."/>
            <person name="Johnson J."/>
            <person name="Berlin A."/>
            <person name="Gnerre S."/>
            <person name="Jaffe D."/>
            <person name="MacCallum I."/>
            <person name="Young S."/>
            <person name="Walker B.J."/>
            <person name="Lander E."/>
            <person name="Lindblad-Toh K."/>
        </authorList>
    </citation>
    <scope>NUCLEOTIDE SEQUENCE [LARGE SCALE GENOMIC DNA]</scope>
    <source>
        <strain evidence="11">Wild caught</strain>
    </source>
</reference>
<dbReference type="GO" id="GO:0005634">
    <property type="term" value="C:nucleus"/>
    <property type="evidence" value="ECO:0007669"/>
    <property type="project" value="UniProtKB-SubCell"/>
</dbReference>
<proteinExistence type="inferred from homology"/>
<evidence type="ECO:0000256" key="8">
    <source>
        <dbReference type="ARBA" id="ARBA00023242"/>
    </source>
</evidence>
<dbReference type="GO" id="GO:0033588">
    <property type="term" value="C:elongator holoenzyme complex"/>
    <property type="evidence" value="ECO:0007669"/>
    <property type="project" value="InterPro"/>
</dbReference>
<dbReference type="Bgee" id="ENSLACG00000008294">
    <property type="expression patterns" value="Expressed in muscle tissue and 6 other cell types or tissues"/>
</dbReference>
<dbReference type="EMBL" id="AFYH01207799">
    <property type="status" value="NOT_ANNOTATED_CDS"/>
    <property type="molecule type" value="Genomic_DNA"/>
</dbReference>
<dbReference type="Gene3D" id="3.40.50.300">
    <property type="entry name" value="P-loop containing nucleotide triphosphate hydrolases"/>
    <property type="match status" value="1"/>
</dbReference>
<keyword evidence="11" id="KW-1185">Reference proteome</keyword>
<dbReference type="STRING" id="7897.ENSLACP00000009403"/>
<dbReference type="PANTHER" id="PTHR15641">
    <property type="entry name" value="ELONGATOR COMPLEX PROTEIN 5"/>
    <property type="match status" value="1"/>
</dbReference>
<evidence type="ECO:0000256" key="1">
    <source>
        <dbReference type="ARBA" id="ARBA00004123"/>
    </source>
</evidence>
<evidence type="ECO:0000256" key="9">
    <source>
        <dbReference type="SAM" id="MobiDB-lite"/>
    </source>
</evidence>
<comment type="pathway">
    <text evidence="3">tRNA modification; 5-methoxycarbonylmethyl-2-thiouridine-tRNA biosynthesis.</text>
</comment>
<keyword evidence="8" id="KW-0539">Nucleus</keyword>
<evidence type="ECO:0000256" key="4">
    <source>
        <dbReference type="ARBA" id="ARBA00009567"/>
    </source>
</evidence>
<dbReference type="InParanoid" id="H3AID2"/>
<reference evidence="10" key="3">
    <citation type="submission" date="2025-09" db="UniProtKB">
        <authorList>
            <consortium name="Ensembl"/>
        </authorList>
    </citation>
    <scope>IDENTIFICATION</scope>
</reference>
<evidence type="ECO:0000256" key="7">
    <source>
        <dbReference type="ARBA" id="ARBA00022694"/>
    </source>
</evidence>
<organism evidence="10 11">
    <name type="scientific">Latimeria chalumnae</name>
    <name type="common">Coelacanth</name>
    <dbReference type="NCBI Taxonomy" id="7897"/>
    <lineage>
        <taxon>Eukaryota</taxon>
        <taxon>Metazoa</taxon>
        <taxon>Chordata</taxon>
        <taxon>Craniata</taxon>
        <taxon>Vertebrata</taxon>
        <taxon>Euteleostomi</taxon>
        <taxon>Coelacanthiformes</taxon>
        <taxon>Coelacanthidae</taxon>
        <taxon>Latimeria</taxon>
    </lineage>
</organism>
<dbReference type="EMBL" id="AFYH01207800">
    <property type="status" value="NOT_ANNOTATED_CDS"/>
    <property type="molecule type" value="Genomic_DNA"/>
</dbReference>
<reference evidence="10" key="2">
    <citation type="submission" date="2025-08" db="UniProtKB">
        <authorList>
            <consortium name="Ensembl"/>
        </authorList>
    </citation>
    <scope>IDENTIFICATION</scope>
</reference>
<dbReference type="GO" id="GO:0005829">
    <property type="term" value="C:cytosol"/>
    <property type="evidence" value="ECO:0007669"/>
    <property type="project" value="TreeGrafter"/>
</dbReference>
<dbReference type="CDD" id="cd19496">
    <property type="entry name" value="Elp5"/>
    <property type="match status" value="1"/>
</dbReference>
<evidence type="ECO:0000256" key="2">
    <source>
        <dbReference type="ARBA" id="ARBA00004496"/>
    </source>
</evidence>
<protein>
    <recommendedName>
        <fullName evidence="5">Elongator complex protein 5</fullName>
    </recommendedName>
</protein>
<dbReference type="GeneTree" id="ENSGT00390000009210"/>